<dbReference type="InterPro" id="IPR003524">
    <property type="entry name" value="PNAcMuramoyl-5peptid_Trfase"/>
</dbReference>
<dbReference type="EMBL" id="UASK01000010">
    <property type="protein sequence ID" value="SPX42905.1"/>
    <property type="molecule type" value="Genomic_DNA"/>
</dbReference>
<evidence type="ECO:0000256" key="7">
    <source>
        <dbReference type="ARBA" id="ARBA00022984"/>
    </source>
</evidence>
<accession>A0A2X1Q1B3</accession>
<dbReference type="GO" id="GO:0009252">
    <property type="term" value="P:peptidoglycan biosynthetic process"/>
    <property type="evidence" value="ECO:0007669"/>
    <property type="project" value="UniProtKB-UniRule"/>
</dbReference>
<keyword evidence="3 12" id="KW-0132">Cell division</keyword>
<dbReference type="GO" id="GO:0008963">
    <property type="term" value="F:phospho-N-acetylmuramoyl-pentapeptide-transferase activity"/>
    <property type="evidence" value="ECO:0007669"/>
    <property type="project" value="UniProtKB-UniRule"/>
</dbReference>
<comment type="function">
    <text evidence="12">Catalyzes the initial step of the lipid cycle reactions in the biosynthesis of the cell wall peptidoglycan: transfers peptidoglycan precursor phospho-MurNAc-pentapeptide from UDP-MurNAc-pentapeptide onto the lipid carrier undecaprenyl phosphate, yielding undecaprenyl-pyrophosphoryl-MurNAc-pentapeptide, known as lipid I.</text>
</comment>
<keyword evidence="12 14" id="KW-0479">Metal-binding</keyword>
<dbReference type="PANTHER" id="PTHR22926:SF5">
    <property type="entry name" value="PHOSPHO-N-ACETYLMURAMOYL-PENTAPEPTIDE-TRANSFERASE HOMOLOG"/>
    <property type="match status" value="1"/>
</dbReference>
<dbReference type="GO" id="GO:0008360">
    <property type="term" value="P:regulation of cell shape"/>
    <property type="evidence" value="ECO:0007669"/>
    <property type="project" value="UniProtKB-KW"/>
</dbReference>
<comment type="similarity">
    <text evidence="2 12">Belongs to the glycosyltransferase 4 family. MraY subfamily.</text>
</comment>
<dbReference type="Pfam" id="PF10555">
    <property type="entry name" value="MraY_sig1"/>
    <property type="match status" value="1"/>
</dbReference>
<dbReference type="PROSITE" id="PS01347">
    <property type="entry name" value="MRAY_1"/>
    <property type="match status" value="1"/>
</dbReference>
<evidence type="ECO:0000256" key="11">
    <source>
        <dbReference type="ARBA" id="ARBA00023316"/>
    </source>
</evidence>
<feature type="binding site" evidence="14">
    <location>
        <position position="267"/>
    </location>
    <ligand>
        <name>Mg(2+)</name>
        <dbReference type="ChEBI" id="CHEBI:18420"/>
    </ligand>
</feature>
<evidence type="ECO:0000256" key="6">
    <source>
        <dbReference type="ARBA" id="ARBA00022960"/>
    </source>
</evidence>
<reference evidence="15 16" key="1">
    <citation type="submission" date="2018-06" db="EMBL/GenBank/DDBJ databases">
        <authorList>
            <consortium name="Pathogen Informatics"/>
            <person name="Doyle S."/>
        </authorList>
    </citation>
    <scope>NUCLEOTIDE SEQUENCE [LARGE SCALE GENOMIC DNA]</scope>
    <source>
        <strain evidence="15 16">NCTC11872</strain>
    </source>
</reference>
<evidence type="ECO:0000313" key="15">
    <source>
        <dbReference type="EMBL" id="SPX42905.1"/>
    </source>
</evidence>
<keyword evidence="8 12" id="KW-1133">Transmembrane helix</keyword>
<keyword evidence="5 12" id="KW-0812">Transmembrane</keyword>
<dbReference type="GO" id="GO:0051992">
    <property type="term" value="F:UDP-N-acetylmuramoyl-L-alanyl-D-glutamyl-meso-2,6-diaminopimelyl-D-alanyl-D-alanine:undecaprenyl-phosphate transferase activity"/>
    <property type="evidence" value="ECO:0007669"/>
    <property type="project" value="RHEA"/>
</dbReference>
<keyword evidence="12 14" id="KW-0460">Magnesium</keyword>
<dbReference type="GO" id="GO:0071555">
    <property type="term" value="P:cell wall organization"/>
    <property type="evidence" value="ECO:0007669"/>
    <property type="project" value="UniProtKB-KW"/>
</dbReference>
<comment type="subcellular location">
    <subcellularLocation>
        <location evidence="12">Cell membrane</location>
        <topology evidence="12">Multi-pass membrane protein</topology>
    </subcellularLocation>
    <subcellularLocation>
        <location evidence="1">Membrane</location>
        <topology evidence="1">Multi-pass membrane protein</topology>
    </subcellularLocation>
</comment>
<dbReference type="GO" id="GO:0005886">
    <property type="term" value="C:plasma membrane"/>
    <property type="evidence" value="ECO:0007669"/>
    <property type="project" value="UniProtKB-SubCell"/>
</dbReference>
<feature type="transmembrane region" description="Helical" evidence="12">
    <location>
        <begin position="97"/>
        <end position="114"/>
    </location>
</feature>
<evidence type="ECO:0000256" key="12">
    <source>
        <dbReference type="HAMAP-Rule" id="MF_00038"/>
    </source>
</evidence>
<feature type="transmembrane region" description="Helical" evidence="12">
    <location>
        <begin position="172"/>
        <end position="193"/>
    </location>
</feature>
<comment type="pathway">
    <text evidence="12">Cell wall biogenesis; peptidoglycan biosynthesis.</text>
</comment>
<comment type="cofactor">
    <cofactor evidence="12 14">
        <name>Mg(2+)</name>
        <dbReference type="ChEBI" id="CHEBI:18420"/>
    </cofactor>
</comment>
<evidence type="ECO:0000256" key="14">
    <source>
        <dbReference type="PIRSR" id="PIRSR600715-1"/>
    </source>
</evidence>
<feature type="transmembrane region" description="Helical" evidence="12">
    <location>
        <begin position="134"/>
        <end position="152"/>
    </location>
</feature>
<evidence type="ECO:0000256" key="8">
    <source>
        <dbReference type="ARBA" id="ARBA00022989"/>
    </source>
</evidence>
<comment type="catalytic activity">
    <reaction evidence="12">
        <text>UDP-N-acetyl-alpha-D-muramoyl-L-alanyl-gamma-D-glutamyl-meso-2,6-diaminopimeloyl-D-alanyl-D-alanine + di-trans,octa-cis-undecaprenyl phosphate = di-trans,octa-cis-undecaprenyl diphospho-N-acetyl-alpha-D-muramoyl-L-alanyl-D-glutamyl-meso-2,6-diaminopimeloyl-D-alanyl-D-alanine + UMP</text>
        <dbReference type="Rhea" id="RHEA:28386"/>
        <dbReference type="ChEBI" id="CHEBI:57865"/>
        <dbReference type="ChEBI" id="CHEBI:60392"/>
        <dbReference type="ChEBI" id="CHEBI:61386"/>
        <dbReference type="ChEBI" id="CHEBI:61387"/>
        <dbReference type="EC" id="2.7.8.13"/>
    </reaction>
</comment>
<evidence type="ECO:0000256" key="5">
    <source>
        <dbReference type="ARBA" id="ARBA00022692"/>
    </source>
</evidence>
<evidence type="ECO:0000256" key="10">
    <source>
        <dbReference type="ARBA" id="ARBA00023306"/>
    </source>
</evidence>
<name>A0A2X1Q1B3_HAEIF</name>
<dbReference type="GO" id="GO:0046872">
    <property type="term" value="F:metal ion binding"/>
    <property type="evidence" value="ECO:0007669"/>
    <property type="project" value="UniProtKB-KW"/>
</dbReference>
<dbReference type="UniPathway" id="UPA00219"/>
<evidence type="ECO:0000256" key="3">
    <source>
        <dbReference type="ARBA" id="ARBA00022618"/>
    </source>
</evidence>
<dbReference type="InterPro" id="IPR018480">
    <property type="entry name" value="PNAcMuramoyl-5peptid_Trfase_CS"/>
</dbReference>
<evidence type="ECO:0000256" key="4">
    <source>
        <dbReference type="ARBA" id="ARBA00022679"/>
    </source>
</evidence>
<feature type="binding site" evidence="14">
    <location>
        <position position="192"/>
    </location>
    <ligand>
        <name>Mg(2+)</name>
        <dbReference type="ChEBI" id="CHEBI:18420"/>
    </ligand>
</feature>
<sequence length="381" mass="42714">MLVWLAEYLVRYETAFNAISYITVRAILALLTALFISLWIGPKVIKRLQILKFGQEVRNDGPESHFAKKGTPTMGGVMILFSIGVSTLLWANLANPYIWVCLFVLFGYGAIGFVDDFRKITRKNTDGLIARWKYFWMSVVALVAILWLYWLGHDTDATRLVIPFFKDIMPQLGLFYIVLSYFVIVGTGNAVNLTDGLDGLAIMPTALVAGAFALIAWATGNVNFAEYLHIPYIKYSSEVVVFCTAIVGASLGFLWFNTYPAQVFMGDVGSLSLGGALGVVAILVRQEFLLVIMGGVFVVEALSVILQVGSYKLRKQRIFRMAPIHHHFELKGWPEPRVIIRFWIISLMLVFDGISHLEVALINVVRFALSVFERASFYVIN</sequence>
<evidence type="ECO:0000256" key="1">
    <source>
        <dbReference type="ARBA" id="ARBA00004141"/>
    </source>
</evidence>
<keyword evidence="6 12" id="KW-0133">Cell shape</keyword>
<dbReference type="Proteomes" id="UP000249936">
    <property type="component" value="Unassembled WGS sequence"/>
</dbReference>
<evidence type="ECO:0000256" key="13">
    <source>
        <dbReference type="NCBIfam" id="TIGR00445"/>
    </source>
</evidence>
<organism evidence="15 16">
    <name type="scientific">Haemophilus influenzae</name>
    <dbReference type="NCBI Taxonomy" id="727"/>
    <lineage>
        <taxon>Bacteria</taxon>
        <taxon>Pseudomonadati</taxon>
        <taxon>Pseudomonadota</taxon>
        <taxon>Gammaproteobacteria</taxon>
        <taxon>Pasteurellales</taxon>
        <taxon>Pasteurellaceae</taxon>
        <taxon>Haemophilus</taxon>
    </lineage>
</organism>
<dbReference type="Pfam" id="PF00953">
    <property type="entry name" value="Glycos_transf_4"/>
    <property type="match status" value="1"/>
</dbReference>
<keyword evidence="4 12" id="KW-0808">Transferase</keyword>
<keyword evidence="10 12" id="KW-0131">Cell cycle</keyword>
<feature type="transmembrane region" description="Helical" evidence="12">
    <location>
        <begin position="239"/>
        <end position="256"/>
    </location>
</feature>
<feature type="transmembrane region" description="Helical" evidence="12">
    <location>
        <begin position="200"/>
        <end position="219"/>
    </location>
</feature>
<dbReference type="GO" id="GO:0051301">
    <property type="term" value="P:cell division"/>
    <property type="evidence" value="ECO:0007669"/>
    <property type="project" value="UniProtKB-KW"/>
</dbReference>
<keyword evidence="11 12" id="KW-0961">Cell wall biogenesis/degradation</keyword>
<evidence type="ECO:0000313" key="16">
    <source>
        <dbReference type="Proteomes" id="UP000249936"/>
    </source>
</evidence>
<feature type="transmembrane region" description="Helical" evidence="12">
    <location>
        <begin position="73"/>
        <end position="91"/>
    </location>
</feature>
<dbReference type="CDD" id="cd06852">
    <property type="entry name" value="GT_MraY"/>
    <property type="match status" value="1"/>
</dbReference>
<gene>
    <name evidence="12 15" type="primary">mraY</name>
    <name evidence="15" type="ORF">NCTC11872_02553</name>
</gene>
<keyword evidence="12" id="KW-1003">Cell membrane</keyword>
<dbReference type="PANTHER" id="PTHR22926">
    <property type="entry name" value="PHOSPHO-N-ACETYLMURAMOYL-PENTAPEPTIDE-TRANSFERASE"/>
    <property type="match status" value="1"/>
</dbReference>
<protein>
    <recommendedName>
        <fullName evidence="12 13">Phospho-N-acetylmuramoyl-pentapeptide-transferase</fullName>
        <ecNumber evidence="12 13">2.7.8.13</ecNumber>
    </recommendedName>
    <alternativeName>
        <fullName evidence="12">UDP-MurNAc-pentapeptide phosphotransferase</fullName>
    </alternativeName>
</protein>
<proteinExistence type="inferred from homology"/>
<keyword evidence="9 12" id="KW-0472">Membrane</keyword>
<evidence type="ECO:0000256" key="9">
    <source>
        <dbReference type="ARBA" id="ARBA00023136"/>
    </source>
</evidence>
<keyword evidence="7 12" id="KW-0573">Peptidoglycan synthesis</keyword>
<dbReference type="EC" id="2.7.8.13" evidence="12 13"/>
<feature type="transmembrane region" description="Helical" evidence="12">
    <location>
        <begin position="290"/>
        <end position="311"/>
    </location>
</feature>
<dbReference type="NCBIfam" id="TIGR00445">
    <property type="entry name" value="mraY"/>
    <property type="match status" value="1"/>
</dbReference>
<evidence type="ECO:0000256" key="2">
    <source>
        <dbReference type="ARBA" id="ARBA00005583"/>
    </source>
</evidence>
<dbReference type="HAMAP" id="MF_00038">
    <property type="entry name" value="MraY"/>
    <property type="match status" value="1"/>
</dbReference>
<dbReference type="PROSITE" id="PS01348">
    <property type="entry name" value="MRAY_2"/>
    <property type="match status" value="1"/>
</dbReference>
<dbReference type="AlphaFoldDB" id="A0A2X1Q1B3"/>
<feature type="transmembrane region" description="Helical" evidence="12">
    <location>
        <begin position="18"/>
        <end position="40"/>
    </location>
</feature>
<feature type="transmembrane region" description="Helical" evidence="12">
    <location>
        <begin position="263"/>
        <end position="284"/>
    </location>
</feature>
<dbReference type="InterPro" id="IPR000715">
    <property type="entry name" value="Glycosyl_transferase_4"/>
</dbReference>